<dbReference type="PROSITE" id="PS00600">
    <property type="entry name" value="AA_TRANSFER_CLASS_3"/>
    <property type="match status" value="1"/>
</dbReference>
<dbReference type="GO" id="GO:0006526">
    <property type="term" value="P:L-arginine biosynthetic process"/>
    <property type="evidence" value="ECO:0007669"/>
    <property type="project" value="UniProtKB-KW"/>
</dbReference>
<dbReference type="Gene3D" id="3.40.640.10">
    <property type="entry name" value="Type I PLP-dependent aspartate aminotransferase-like (Major domain)"/>
    <property type="match status" value="1"/>
</dbReference>
<dbReference type="InterPro" id="IPR004637">
    <property type="entry name" value="Dat"/>
</dbReference>
<dbReference type="PANTHER" id="PTHR43552">
    <property type="entry name" value="DIAMINOBUTYRATE--2-OXOGLUTARATE AMINOTRANSFERASE"/>
    <property type="match status" value="1"/>
</dbReference>
<dbReference type="InterPro" id="IPR049704">
    <property type="entry name" value="Aminotrans_3_PPA_site"/>
</dbReference>
<evidence type="ECO:0000313" key="9">
    <source>
        <dbReference type="Proteomes" id="UP000309061"/>
    </source>
</evidence>
<dbReference type="InterPro" id="IPR015421">
    <property type="entry name" value="PyrdxlP-dep_Trfase_major"/>
</dbReference>
<proteinExistence type="inferred from homology"/>
<dbReference type="KEGG" id="mhey:H2LOC_013830"/>
<reference evidence="8 9" key="1">
    <citation type="submission" date="2019-11" db="EMBL/GenBank/DDBJ databases">
        <title>The genome sequence of Methylocystis heyeri.</title>
        <authorList>
            <person name="Oshkin I.Y."/>
            <person name="Miroshnikov K."/>
            <person name="Dedysh S.N."/>
        </authorList>
    </citation>
    <scope>NUCLEOTIDE SEQUENCE [LARGE SCALE GENOMIC DNA]</scope>
    <source>
        <strain evidence="8 9">H2</strain>
    </source>
</reference>
<protein>
    <submittedName>
        <fullName evidence="8">Diaminobutyrate--2-oxoglutarate transaminase family protein</fullName>
    </submittedName>
</protein>
<evidence type="ECO:0000256" key="1">
    <source>
        <dbReference type="ARBA" id="ARBA00001933"/>
    </source>
</evidence>
<dbReference type="NCBIfam" id="TIGR00709">
    <property type="entry name" value="dat"/>
    <property type="match status" value="1"/>
</dbReference>
<keyword evidence="4" id="KW-0032">Aminotransferase</keyword>
<gene>
    <name evidence="8" type="ORF">H2LOC_013830</name>
</gene>
<evidence type="ECO:0000256" key="3">
    <source>
        <dbReference type="ARBA" id="ARBA00022571"/>
    </source>
</evidence>
<evidence type="ECO:0000256" key="5">
    <source>
        <dbReference type="ARBA" id="ARBA00022679"/>
    </source>
</evidence>
<evidence type="ECO:0000256" key="2">
    <source>
        <dbReference type="ARBA" id="ARBA00008954"/>
    </source>
</evidence>
<keyword evidence="6 7" id="KW-0663">Pyridoxal phosphate</keyword>
<evidence type="ECO:0000256" key="7">
    <source>
        <dbReference type="RuleBase" id="RU003560"/>
    </source>
</evidence>
<dbReference type="FunFam" id="3.40.640.10:FF:000004">
    <property type="entry name" value="Acetylornithine aminotransferase"/>
    <property type="match status" value="1"/>
</dbReference>
<evidence type="ECO:0000313" key="8">
    <source>
        <dbReference type="EMBL" id="QGM48084.1"/>
    </source>
</evidence>
<dbReference type="CDD" id="cd00610">
    <property type="entry name" value="OAT_like"/>
    <property type="match status" value="1"/>
</dbReference>
<name>A0A6B8KI84_9HYPH</name>
<accession>A0A6B8KI84</accession>
<keyword evidence="3" id="KW-0055">Arginine biosynthesis</keyword>
<dbReference type="GO" id="GO:0030170">
    <property type="term" value="F:pyridoxal phosphate binding"/>
    <property type="evidence" value="ECO:0007669"/>
    <property type="project" value="InterPro"/>
</dbReference>
<dbReference type="Pfam" id="PF00202">
    <property type="entry name" value="Aminotran_3"/>
    <property type="match status" value="1"/>
</dbReference>
<comment type="similarity">
    <text evidence="2 7">Belongs to the class-III pyridoxal-phosphate-dependent aminotransferase family.</text>
</comment>
<sequence length="463" mass="48669">MVGNGAAAPSAAGVSSRVAYLERQATIESNARAYPRRLPIVIASGRGVVVRDVDGRDYIDCLAGAGALALGHSHPAVIQAIRQALDDGAPLQTLDLPTPLKDEFTRTLFESLPAAFAEDYKIHFCGPTGADAVEAALKLVKTATGRKGVLAFHGAYHGMTQGAMSVTGDTAPKIPAEGRAADVQFLPFPSEYRCPFGMGAQASAEISARSLEAALEDPSCGLLPPAALIMEIVQGEGGVNPAPDDWLRKVREITARHGVLLIVDEVQTGLGRTGRLYAFEQPDILPDVVILSKAIGGGLPLSVILYRRELDVWRPGAHAGTFRGNQLAFAAGAAAIRFVMSNHLERHAQAAGARLQSLLTGIAAETSCIGHVRGRGLMRGVEIHDPRSVGAAAGVGVVPSASAIARRVQEECLRRGLIVELGGRHGVVVRFLPPLVATLAEIDEIAQRFGEAVKAVEASRVSQ</sequence>
<dbReference type="SUPFAM" id="SSF53383">
    <property type="entry name" value="PLP-dependent transferases"/>
    <property type="match status" value="1"/>
</dbReference>
<keyword evidence="9" id="KW-1185">Reference proteome</keyword>
<dbReference type="EMBL" id="CP046052">
    <property type="protein sequence ID" value="QGM48084.1"/>
    <property type="molecule type" value="Genomic_DNA"/>
</dbReference>
<dbReference type="InterPro" id="IPR005814">
    <property type="entry name" value="Aminotrans_3"/>
</dbReference>
<organism evidence="8 9">
    <name type="scientific">Methylocystis heyeri</name>
    <dbReference type="NCBI Taxonomy" id="391905"/>
    <lineage>
        <taxon>Bacteria</taxon>
        <taxon>Pseudomonadati</taxon>
        <taxon>Pseudomonadota</taxon>
        <taxon>Alphaproteobacteria</taxon>
        <taxon>Hyphomicrobiales</taxon>
        <taxon>Methylocystaceae</taxon>
        <taxon>Methylocystis</taxon>
    </lineage>
</organism>
<dbReference type="InterPro" id="IPR015424">
    <property type="entry name" value="PyrdxlP-dep_Trfase"/>
</dbReference>
<evidence type="ECO:0000256" key="6">
    <source>
        <dbReference type="ARBA" id="ARBA00022898"/>
    </source>
</evidence>
<evidence type="ECO:0000256" key="4">
    <source>
        <dbReference type="ARBA" id="ARBA00022576"/>
    </source>
</evidence>
<keyword evidence="3" id="KW-0028">Amino-acid biosynthesis</keyword>
<dbReference type="OrthoDB" id="9801834at2"/>
<dbReference type="GO" id="GO:0008483">
    <property type="term" value="F:transaminase activity"/>
    <property type="evidence" value="ECO:0007669"/>
    <property type="project" value="UniProtKB-KW"/>
</dbReference>
<comment type="cofactor">
    <cofactor evidence="1">
        <name>pyridoxal 5'-phosphate</name>
        <dbReference type="ChEBI" id="CHEBI:597326"/>
    </cofactor>
</comment>
<dbReference type="Gene3D" id="3.90.1150.10">
    <property type="entry name" value="Aspartate Aminotransferase, domain 1"/>
    <property type="match status" value="1"/>
</dbReference>
<dbReference type="PANTHER" id="PTHR43552:SF1">
    <property type="entry name" value="DIAMINOBUTYRATE--2-OXOGLUTARATE AMINOTRANSFERASE"/>
    <property type="match status" value="1"/>
</dbReference>
<keyword evidence="5" id="KW-0808">Transferase</keyword>
<dbReference type="AlphaFoldDB" id="A0A6B8KI84"/>
<dbReference type="Proteomes" id="UP000309061">
    <property type="component" value="Chromosome"/>
</dbReference>
<dbReference type="NCBIfam" id="NF005393">
    <property type="entry name" value="PRK06938.1"/>
    <property type="match status" value="1"/>
</dbReference>
<dbReference type="InterPro" id="IPR015422">
    <property type="entry name" value="PyrdxlP-dep_Trfase_small"/>
</dbReference>